<dbReference type="RefSeq" id="WP_011826202.1">
    <property type="nucleotide sequence ID" value="NC_008820.1"/>
</dbReference>
<sequence>MGSITVFKFSSEDCGTCHRMSHYDEAVSKELGYGFVNVMLQDTDVYRRYRRLLLAQYPNKVGMGWPTYLLVSDPEGEFTIHGELKGGMPKGDFRKRLDSIEIH</sequence>
<dbReference type="InterPro" id="IPR036249">
    <property type="entry name" value="Thioredoxin-like_sf"/>
</dbReference>
<gene>
    <name evidence="1" type="ordered locus">P9303_15671</name>
</gene>
<dbReference type="Gene3D" id="3.40.30.10">
    <property type="entry name" value="Glutaredoxin"/>
    <property type="match status" value="1"/>
</dbReference>
<dbReference type="KEGG" id="pmf:P9303_15671"/>
<dbReference type="EMBL" id="CP000554">
    <property type="protein sequence ID" value="ABM78311.1"/>
    <property type="molecule type" value="Genomic_DNA"/>
</dbReference>
<organism evidence="1 2">
    <name type="scientific">Prochlorococcus marinus (strain MIT 9303)</name>
    <dbReference type="NCBI Taxonomy" id="59922"/>
    <lineage>
        <taxon>Bacteria</taxon>
        <taxon>Bacillati</taxon>
        <taxon>Cyanobacteriota</taxon>
        <taxon>Cyanophyceae</taxon>
        <taxon>Synechococcales</taxon>
        <taxon>Prochlorococcaceae</taxon>
        <taxon>Prochlorococcus</taxon>
    </lineage>
</organism>
<evidence type="ECO:0008006" key="3">
    <source>
        <dbReference type="Google" id="ProtNLM"/>
    </source>
</evidence>
<accession>A2CA01</accession>
<dbReference type="STRING" id="59922.P9303_15671"/>
<evidence type="ECO:0000313" key="2">
    <source>
        <dbReference type="Proteomes" id="UP000002274"/>
    </source>
</evidence>
<dbReference type="Proteomes" id="UP000002274">
    <property type="component" value="Chromosome"/>
</dbReference>
<dbReference type="HOGENOM" id="CLU_2248747_0_0_3"/>
<evidence type="ECO:0000313" key="1">
    <source>
        <dbReference type="EMBL" id="ABM78311.1"/>
    </source>
</evidence>
<name>A2CA01_PROM3</name>
<dbReference type="SUPFAM" id="SSF52833">
    <property type="entry name" value="Thioredoxin-like"/>
    <property type="match status" value="1"/>
</dbReference>
<reference evidence="1 2" key="1">
    <citation type="journal article" date="2007" name="PLoS Genet.">
        <title>Patterns and implications of gene gain and loss in the evolution of Prochlorococcus.</title>
        <authorList>
            <person name="Kettler G.C."/>
            <person name="Martiny A.C."/>
            <person name="Huang K."/>
            <person name="Zucker J."/>
            <person name="Coleman M.L."/>
            <person name="Rodrigue S."/>
            <person name="Chen F."/>
            <person name="Lapidus A."/>
            <person name="Ferriera S."/>
            <person name="Johnson J."/>
            <person name="Steglich C."/>
            <person name="Church G.M."/>
            <person name="Richardson P."/>
            <person name="Chisholm S.W."/>
        </authorList>
    </citation>
    <scope>NUCLEOTIDE SEQUENCE [LARGE SCALE GENOMIC DNA]</scope>
    <source>
        <strain evidence="1 2">MIT 9303</strain>
    </source>
</reference>
<proteinExistence type="predicted"/>
<dbReference type="AlphaFoldDB" id="A2CA01"/>
<protein>
    <recommendedName>
        <fullName evidence="3">Thioredoxin family protein</fullName>
    </recommendedName>
</protein>